<dbReference type="Pfam" id="PF12080">
    <property type="entry name" value="GldM_4th"/>
    <property type="match status" value="1"/>
</dbReference>
<evidence type="ECO:0000313" key="6">
    <source>
        <dbReference type="Proteomes" id="UP000249177"/>
    </source>
</evidence>
<sequence length="519" mass="55271">MAGGKLTPRQKMINLMYLVFIAMLALNMSKEVLSAFGLINERFETANSLALSSNEAILADLDLKAQDKPEQYKVPNEIGKKVNAATNSFYKYVESLKSDFTKDIKREENGKLPYETMDNSSKLDESWFSGDGLSAKGKEVVAAVEAYKSAIKSAIGSDPKFKDIAAEFNTKFNTGDVVDREGVKKNNLDYNFKHFPLIASVAKLTAIQNDVNTIENQILSRLTGSTAVAAASMKNYTAIVIPEKSAFFAGEAVKGKIVLGRFDKATVPTKVVVNGSNLNLGSALHDGQVDFSFGAGNVGEHDINGNFTFMEDGKPVAIPIIGNYVVVPKPNSATISADKMNVVYRGVVNPMTISFAGISADKVSASAPGLSSAGKPGAYNMNPGQGSEVVINVTGTLPDGSKVSDKKAYRIKGIPPPVGAIGGEMGIVKGAKSRLEVSQISAKLPDFDFNVQLNVVGFTLKVAGQAAVIVSGDRVNAQCKTALARATRGDQVTISDIKTKLVGSDIMLSRTAVVIYEIQ</sequence>
<evidence type="ECO:0000259" key="1">
    <source>
        <dbReference type="Pfam" id="PF12080"/>
    </source>
</evidence>
<evidence type="ECO:0000259" key="4">
    <source>
        <dbReference type="Pfam" id="PF21602"/>
    </source>
</evidence>
<evidence type="ECO:0000259" key="2">
    <source>
        <dbReference type="Pfam" id="PF12081"/>
    </source>
</evidence>
<evidence type="ECO:0000259" key="3">
    <source>
        <dbReference type="Pfam" id="PF21601"/>
    </source>
</evidence>
<feature type="domain" description="Gliding motility-associated protein GldM C-terminal" evidence="1">
    <location>
        <begin position="415"/>
        <end position="505"/>
    </location>
</feature>
<dbReference type="RefSeq" id="WP_111409982.1">
    <property type="nucleotide sequence ID" value="NZ_QKXH01000005.1"/>
</dbReference>
<dbReference type="AlphaFoldDB" id="A0A2W7U8T6"/>
<name>A0A2W7U8T6_9FLAO</name>
<feature type="domain" description="Gliding motility-associated protein GldM first immunoglobulin-like" evidence="3">
    <location>
        <begin position="229"/>
        <end position="328"/>
    </location>
</feature>
<reference evidence="5 6" key="1">
    <citation type="submission" date="2018-06" db="EMBL/GenBank/DDBJ databases">
        <title>Flavobacterium sp IMCC34762, genome.</title>
        <authorList>
            <person name="Joung Y."/>
            <person name="Cho J."/>
            <person name="Song J."/>
        </authorList>
    </citation>
    <scope>NUCLEOTIDE SEQUENCE [LARGE SCALE GENOMIC DNA]</scope>
    <source>
        <strain evidence="5 6">IMCC34762</strain>
    </source>
</reference>
<protein>
    <submittedName>
        <fullName evidence="5">Gliding motility protein GldM</fullName>
    </submittedName>
</protein>
<dbReference type="InterPro" id="IPR022720">
    <property type="entry name" value="Motility-assoc_prot_GldM_N"/>
</dbReference>
<dbReference type="Proteomes" id="UP000249177">
    <property type="component" value="Unassembled WGS sequence"/>
</dbReference>
<keyword evidence="6" id="KW-1185">Reference proteome</keyword>
<dbReference type="OrthoDB" id="1490890at2"/>
<dbReference type="InterPro" id="IPR048405">
    <property type="entry name" value="GldM_Ig-like-1"/>
</dbReference>
<comment type="caution">
    <text evidence="5">The sequence shown here is derived from an EMBL/GenBank/DDBJ whole genome shotgun (WGS) entry which is preliminary data.</text>
</comment>
<dbReference type="Pfam" id="PF21601">
    <property type="entry name" value="GldM_2nd"/>
    <property type="match status" value="1"/>
</dbReference>
<dbReference type="InterPro" id="IPR022719">
    <property type="entry name" value="Motility-assoc_prot_GldM_C"/>
</dbReference>
<dbReference type="Pfam" id="PF12081">
    <property type="entry name" value="GldM_1st"/>
    <property type="match status" value="1"/>
</dbReference>
<organism evidence="5 6">
    <name type="scientific">Flavobacterium aquariorum</name>
    <dbReference type="NCBI Taxonomy" id="2217670"/>
    <lineage>
        <taxon>Bacteria</taxon>
        <taxon>Pseudomonadati</taxon>
        <taxon>Bacteroidota</taxon>
        <taxon>Flavobacteriia</taxon>
        <taxon>Flavobacteriales</taxon>
        <taxon>Flavobacteriaceae</taxon>
        <taxon>Flavobacterium</taxon>
    </lineage>
</organism>
<dbReference type="EMBL" id="QKXH01000005">
    <property type="protein sequence ID" value="PZX93739.1"/>
    <property type="molecule type" value="Genomic_DNA"/>
</dbReference>
<feature type="domain" description="Gliding motility-associated protein GldM N-terminal" evidence="2">
    <location>
        <begin position="31"/>
        <end position="224"/>
    </location>
</feature>
<accession>A0A2W7U8T6</accession>
<feature type="domain" description="Gliding motility-associated protein GldM second immunoglobulin-like" evidence="4">
    <location>
        <begin position="332"/>
        <end position="412"/>
    </location>
</feature>
<dbReference type="Pfam" id="PF21602">
    <property type="entry name" value="GldM_3rd"/>
    <property type="match status" value="1"/>
</dbReference>
<evidence type="ECO:0000313" key="5">
    <source>
        <dbReference type="EMBL" id="PZX93739.1"/>
    </source>
</evidence>
<dbReference type="NCBIfam" id="TIGR03517">
    <property type="entry name" value="GldM_gliding"/>
    <property type="match status" value="1"/>
</dbReference>
<dbReference type="InterPro" id="IPR048406">
    <property type="entry name" value="GldM_Ig-like-2"/>
</dbReference>
<dbReference type="InterPro" id="IPR019859">
    <property type="entry name" value="Motility-assoc_prot_GldM"/>
</dbReference>
<proteinExistence type="predicted"/>
<gene>
    <name evidence="5" type="ORF">DOS84_10090</name>
</gene>